<dbReference type="AlphaFoldDB" id="A0A812LRA1"/>
<protein>
    <submittedName>
        <fullName evidence="1">Uncharacterized protein</fullName>
    </submittedName>
</protein>
<organism evidence="1 2">
    <name type="scientific">Symbiodinium pilosum</name>
    <name type="common">Dinoflagellate</name>
    <dbReference type="NCBI Taxonomy" id="2952"/>
    <lineage>
        <taxon>Eukaryota</taxon>
        <taxon>Sar</taxon>
        <taxon>Alveolata</taxon>
        <taxon>Dinophyceae</taxon>
        <taxon>Suessiales</taxon>
        <taxon>Symbiodiniaceae</taxon>
        <taxon>Symbiodinium</taxon>
    </lineage>
</organism>
<keyword evidence="2" id="KW-1185">Reference proteome</keyword>
<reference evidence="1" key="1">
    <citation type="submission" date="2021-02" db="EMBL/GenBank/DDBJ databases">
        <authorList>
            <person name="Dougan E. K."/>
            <person name="Rhodes N."/>
            <person name="Thang M."/>
            <person name="Chan C."/>
        </authorList>
    </citation>
    <scope>NUCLEOTIDE SEQUENCE</scope>
</reference>
<evidence type="ECO:0000313" key="1">
    <source>
        <dbReference type="EMBL" id="CAE7251190.1"/>
    </source>
</evidence>
<evidence type="ECO:0000313" key="2">
    <source>
        <dbReference type="Proteomes" id="UP000649617"/>
    </source>
</evidence>
<comment type="caution">
    <text evidence="1">The sequence shown here is derived from an EMBL/GenBank/DDBJ whole genome shotgun (WGS) entry which is preliminary data.</text>
</comment>
<accession>A0A812LRA1</accession>
<gene>
    <name evidence="1" type="ORF">SPIL2461_LOCUS4858</name>
</gene>
<name>A0A812LRA1_SYMPI</name>
<feature type="non-terminal residue" evidence="1">
    <location>
        <position position="65"/>
    </location>
</feature>
<dbReference type="EMBL" id="CAJNIZ010006580">
    <property type="protein sequence ID" value="CAE7251190.1"/>
    <property type="molecule type" value="Genomic_DNA"/>
</dbReference>
<dbReference type="Proteomes" id="UP000649617">
    <property type="component" value="Unassembled WGS sequence"/>
</dbReference>
<feature type="non-terminal residue" evidence="1">
    <location>
        <position position="1"/>
    </location>
</feature>
<proteinExistence type="predicted"/>
<sequence length="65" mass="7384">EDLAVQLIEKKQEVPHSNLQDQQKSGHFDLESDVAFLDDHLQRVGSYSEDMGLEDILSIAAFRAR</sequence>